<dbReference type="GO" id="GO:0005737">
    <property type="term" value="C:cytoplasm"/>
    <property type="evidence" value="ECO:0007669"/>
    <property type="project" value="TreeGrafter"/>
</dbReference>
<dbReference type="SMART" id="SM00365">
    <property type="entry name" value="LRR_SD22"/>
    <property type="match status" value="7"/>
</dbReference>
<dbReference type="PROSITE" id="PS52053">
    <property type="entry name" value="NEL"/>
    <property type="match status" value="1"/>
</dbReference>
<dbReference type="EC" id="2.3.2.27" evidence="2"/>
<dbReference type="InterPro" id="IPR029487">
    <property type="entry name" value="NEL_dom"/>
</dbReference>
<dbReference type="PROSITE" id="PS51450">
    <property type="entry name" value="LRR"/>
    <property type="match status" value="4"/>
</dbReference>
<evidence type="ECO:0000256" key="3">
    <source>
        <dbReference type="ARBA" id="ARBA00022614"/>
    </source>
</evidence>
<dbReference type="SMART" id="SM00364">
    <property type="entry name" value="LRR_BAC"/>
    <property type="match status" value="7"/>
</dbReference>
<comment type="similarity">
    <text evidence="6">Belongs to the LRR-containing bacterial E3 ligase family.</text>
</comment>
<dbReference type="FunFam" id="3.80.10.10:FF:001164">
    <property type="entry name" value="GH01279p"/>
    <property type="match status" value="1"/>
</dbReference>
<evidence type="ECO:0000256" key="5">
    <source>
        <dbReference type="ARBA" id="ARBA00023026"/>
    </source>
</evidence>
<keyword evidence="4" id="KW-0677">Repeat</keyword>
<dbReference type="SMART" id="SM00369">
    <property type="entry name" value="LRR_TYP"/>
    <property type="match status" value="9"/>
</dbReference>
<evidence type="ECO:0000256" key="4">
    <source>
        <dbReference type="ARBA" id="ARBA00022737"/>
    </source>
</evidence>
<dbReference type="InterPro" id="IPR046673">
    <property type="entry name" value="ToxA_N"/>
</dbReference>
<dbReference type="InterPro" id="IPR001611">
    <property type="entry name" value="Leu-rich_rpt"/>
</dbReference>
<proteinExistence type="inferred from homology"/>
<dbReference type="GO" id="GO:0061630">
    <property type="term" value="F:ubiquitin protein ligase activity"/>
    <property type="evidence" value="ECO:0007669"/>
    <property type="project" value="UniProtKB-EC"/>
</dbReference>
<dbReference type="Gene3D" id="3.80.10.10">
    <property type="entry name" value="Ribonuclease Inhibitor"/>
    <property type="match status" value="3"/>
</dbReference>
<evidence type="ECO:0000313" key="9">
    <source>
        <dbReference type="Proteomes" id="UP000464661"/>
    </source>
</evidence>
<dbReference type="GO" id="GO:0016567">
    <property type="term" value="P:protein ubiquitination"/>
    <property type="evidence" value="ECO:0007669"/>
    <property type="project" value="InterPro"/>
</dbReference>
<dbReference type="GO" id="GO:0005576">
    <property type="term" value="C:extracellular region"/>
    <property type="evidence" value="ECO:0007669"/>
    <property type="project" value="UniProtKB-UniRule"/>
</dbReference>
<accession>A0A7U6M1U8</accession>
<dbReference type="Proteomes" id="UP000464661">
    <property type="component" value="Chromosome"/>
</dbReference>
<dbReference type="SUPFAM" id="SSF52075">
    <property type="entry name" value="Outer arm dynein light chain 1"/>
    <property type="match status" value="1"/>
</dbReference>
<comment type="catalytic activity">
    <reaction evidence="1">
        <text>S-ubiquitinyl-[E2 ubiquitin-conjugating enzyme]-L-cysteine + [acceptor protein]-L-lysine = [E2 ubiquitin-conjugating enzyme]-L-cysteine + N(6)-ubiquitinyl-[acceptor protein]-L-lysine.</text>
        <dbReference type="EC" id="2.3.2.27"/>
    </reaction>
</comment>
<evidence type="ECO:0000256" key="2">
    <source>
        <dbReference type="ARBA" id="ARBA00012483"/>
    </source>
</evidence>
<gene>
    <name evidence="8" type="ORF">PPTS312_23020</name>
</gene>
<dbReference type="EMBL" id="AP022324">
    <property type="protein sequence ID" value="BBU44387.1"/>
    <property type="molecule type" value="Genomic_DNA"/>
</dbReference>
<dbReference type="RefSeq" id="WP_232062854.1">
    <property type="nucleotide sequence ID" value="NZ_AP022324.1"/>
</dbReference>
<comment type="caution">
    <text evidence="6">Lacks conserved residue(s) required for the propagation of feature annotation.</text>
</comment>
<organism evidence="8 9">
    <name type="scientific">Pseudomonas putida</name>
    <name type="common">Arthrobacter siderocapsulatus</name>
    <dbReference type="NCBI Taxonomy" id="303"/>
    <lineage>
        <taxon>Bacteria</taxon>
        <taxon>Pseudomonadati</taxon>
        <taxon>Pseudomonadota</taxon>
        <taxon>Gammaproteobacteria</taxon>
        <taxon>Pseudomonadales</taxon>
        <taxon>Pseudomonadaceae</taxon>
        <taxon>Pseudomonas</taxon>
    </lineage>
</organism>
<dbReference type="Pfam" id="PF14496">
    <property type="entry name" value="NEL"/>
    <property type="match status" value="1"/>
</dbReference>
<dbReference type="InterPro" id="IPR032675">
    <property type="entry name" value="LRR_dom_sf"/>
</dbReference>
<dbReference type="Pfam" id="PF20178">
    <property type="entry name" value="ToxA_N"/>
    <property type="match status" value="1"/>
</dbReference>
<protein>
    <recommendedName>
        <fullName evidence="2">RING-type E3 ubiquitin transferase</fullName>
        <ecNumber evidence="2">2.3.2.27</ecNumber>
    </recommendedName>
</protein>
<evidence type="ECO:0000259" key="7">
    <source>
        <dbReference type="PROSITE" id="PS52053"/>
    </source>
</evidence>
<keyword evidence="3" id="KW-0433">Leucine-rich repeat</keyword>
<feature type="domain" description="NEL" evidence="7">
    <location>
        <begin position="1150"/>
        <end position="1439"/>
    </location>
</feature>
<keyword evidence="6" id="KW-0964">Secreted</keyword>
<evidence type="ECO:0000256" key="6">
    <source>
        <dbReference type="PROSITE-ProRule" id="PRU01398"/>
    </source>
</evidence>
<dbReference type="SUPFAM" id="SSF52058">
    <property type="entry name" value="L domain-like"/>
    <property type="match status" value="1"/>
</dbReference>
<sequence>MHPPPFTDGSTDALIASRLPSWLTGASLNTLYSLHASQQWQQHVQHQLHEWLASILPLDAFAAPLLQQALYTRHGLTLDVRKAMLRRRTLQRFPSHIATLPDGVKEHVHQQSLLAAALHNFTEGETFASAILQGTVVQDSNGQDASLSPKAFYTLCRTLDLGGQYQAYLNTRLMPGGEPGRQLEALLQEGYRAALEAALRLSLYNGEISRHGFDQCIPLASQVAGKPSTGTGLQPHALRVFGKLARGVVVFDVAASDSSQKGLLCWVPDDPHGALTWYSTWDQLFLTMGKQFRLPGYVDFFQRFICERDREAYSRALGEALKQGDENVPVRLDGRHEVIEQPLFEYLRKQQIDTLLDNARVLAVPTADVDAQVRDRRLHFYLESALDLLGLASFGLPALALPLLGITALQVAGEVYEGYADWRLGDRQAALEHLYSVAETVIMTGANVGAGLAAQRLARAVQVDELVPVQYDEHSLKLCDPALPGYAIDPVGSTGARPLGGPGERVRTPVGSFETYLEAQSQQRRIRHPQRTSAYAPMLENNGAGGWRHELESPHEWQGRVHLLQDLASDLSQLDAEAANDVLLATGLNEDHLRRLHLDHAPPPARLLDAAERHRMHTQVPWLRGDGFEEHLQAQQGVATPEQAVLRRDFPGLSIREAREIVEHASEDQVEQLLIHQRVPLALAEQARWQLHDARLDRACAGLRQAAAINRDTEQLALSLVGDEAPWRGTRVEVRLASAQGERMACVGAETSDELRTLVRTADGYEVIARAGDPLSPPSSPCSLFEALIQLLDPWQRKQLGEAADSPQALVDALSLWASQRRERVADVLGMAPITPGFRPPVRLGDGRVGYPLSGRGESSLRALRRGMQRLFPELDDHAFDDLIDRARSLGLTAWNYHLRLSGQLRALDLALSRWRRQSSGPVQLLRRARMARRIRNAWRRSIRDEAGNFALILENSRLGSLPDLPDTVSFDHVTTLTLTNLELANVDERFLSRFPSVTRLDLTGNRLTELPTLEHTPWLETLRLAHNRIVITEPGNRQLAGLNHLTTLDLDFNALEVEPRVNFSTALRRLHLRGNRLRAVPLQLLQQGALEEIDLRGNRIGVIDEAQLALLNAHPDRVRLQGNPLPPVILERVDERVWLPPSRPLPAQPAPHESDPWLAGLSGQEAARRREAWQALRAERGSEDFFAYLEAVRAAEQFTRQPAEARRRVGELLETMWHNSVVRSAVFRQAAMPRGRADLDLLLVRLQVELRTEGVRGRRVERALRDLSRELFRLEQVNRFAAQHIERLRLPPGEARINDVYLAFRVGLADALGIYGQPTYLNLQHVTSVTPELLSEAEAAVHEAETAEALSQFLSRQSFWQDYVRVAYADEFAEIRHEYAPQLGALEPEPGEAHAPMDAVNRIVAQRQASERALTLKLARGNAWAWFRFELPHGPGLRAFTRLSRQLEQSLDTWRGLPTDAEYHARSAVAQTLRQAWYSGFRAEGPGFNPTIDGLSVSTLPELPVGIRFDRLRTLSLRNQQVTAIAGDFLRRFPNLEVLNLSGSRISRLEGLEHLPQLRSLNLGGNLLDTVTGLENLGQLVELDLSGCRLEVLPAGIERLTNLTSLDLAFNQLSELPEQLGALPALENLQLSGNLLTGLPRTIGNLARLNILNLGGNRLSVVPENLNGLARLTQLYLHDNTIVLDAVSESRLEWFSRLEVLNLEGNPLVSAPLLRYNVHLRYLSLRATGLRAFPLQLMQGHPDLSVDLRGNRITALDEDALRWVEANPHTVNLEDNHLSEQVMARVRDALARLQLQWAREEEEGEVTAIRKPPSRRG</sequence>
<dbReference type="Gene3D" id="1.20.58.360">
    <property type="entry name" value="Shigella T3SS effector IpaH defines"/>
    <property type="match status" value="1"/>
</dbReference>
<name>A0A7U6M1U8_PSEPU</name>
<evidence type="ECO:0000256" key="1">
    <source>
        <dbReference type="ARBA" id="ARBA00000900"/>
    </source>
</evidence>
<reference evidence="8 9" key="1">
    <citation type="submission" date="2020-01" db="EMBL/GenBank/DDBJ databases">
        <title>Complete Genome Sequence of Pseudomonas putida Strain TS312, Harboring the HdtS type N-acyl-homoserine Lactone Synthase, Isolated from a Paper Mill.</title>
        <authorList>
            <person name="Hosoe A."/>
            <person name="Suenaga T."/>
            <person name="Sugi T."/>
            <person name="Izumi T."/>
            <person name="Nagai N."/>
            <person name="Terada A."/>
        </authorList>
    </citation>
    <scope>NUCLEOTIDE SEQUENCE [LARGE SCALE GENOMIC DNA]</scope>
    <source>
        <strain evidence="8 9">TS312</strain>
    </source>
</reference>
<keyword evidence="6" id="KW-1035">Host cytoplasm</keyword>
<dbReference type="Pfam" id="PF13855">
    <property type="entry name" value="LRR_8"/>
    <property type="match status" value="2"/>
</dbReference>
<dbReference type="GO" id="GO:0009274">
    <property type="term" value="C:peptidoglycan-based cell wall"/>
    <property type="evidence" value="ECO:0007669"/>
    <property type="project" value="UniProtKB-ARBA"/>
</dbReference>
<dbReference type="InterPro" id="IPR003591">
    <property type="entry name" value="Leu-rich_rpt_typical-subtyp"/>
</dbReference>
<evidence type="ECO:0000313" key="8">
    <source>
        <dbReference type="EMBL" id="BBU44387.1"/>
    </source>
</evidence>
<keyword evidence="6" id="KW-0833">Ubl conjugation pathway</keyword>
<keyword evidence="5" id="KW-0843">Virulence</keyword>
<dbReference type="InterPro" id="IPR050216">
    <property type="entry name" value="LRR_domain-containing"/>
</dbReference>
<dbReference type="PANTHER" id="PTHR48051:SF1">
    <property type="entry name" value="RAS SUPPRESSOR PROTEIN 1"/>
    <property type="match status" value="1"/>
</dbReference>
<dbReference type="PANTHER" id="PTHR48051">
    <property type="match status" value="1"/>
</dbReference>